<dbReference type="InterPro" id="IPR047793">
    <property type="entry name" value="LiaF_C"/>
</dbReference>
<sequence>MTTRQMTLLGVGAITLILIDLFYFSQSSFVFFFLGSFLVYVGLTKYRKLSLYSGLVMLLLTSFSMWSLRFIIIVFVLWVVTHLMRGETTEHLFRPLREKVSETPNGIWKNKWFSFQASPFTSYEWEDVHATSFYGDMTIDVTQTVLPKSTSFISVRQSFGKVKVIVPYEIPVRIHFSSLLGEAKLFDYEKQRLVNETLQMKDLYDGKRTDSAQLIISVYVAFGDLEVIRK</sequence>
<protein>
    <submittedName>
        <fullName evidence="3">Cell wall-active antibiotics response protein</fullName>
    </submittedName>
</protein>
<evidence type="ECO:0000256" key="1">
    <source>
        <dbReference type="SAM" id="Phobius"/>
    </source>
</evidence>
<dbReference type="Proteomes" id="UP000622653">
    <property type="component" value="Unassembled WGS sequence"/>
</dbReference>
<keyword evidence="4" id="KW-1185">Reference proteome</keyword>
<name>A0A8J7G3E9_9BACL</name>
<reference evidence="3" key="1">
    <citation type="submission" date="2020-11" db="EMBL/GenBank/DDBJ databases">
        <title>Multidrug resistant novel bacterium Savagea serpentis sp. nov., isolated from the scats of a vine snake (Ahaetulla nasuta).</title>
        <authorList>
            <person name="Venkata Ramana V."/>
            <person name="Vikas Patil S."/>
            <person name="Yogita Lugani V."/>
        </authorList>
    </citation>
    <scope>NUCLEOTIDE SEQUENCE</scope>
    <source>
        <strain evidence="3">SN6</strain>
    </source>
</reference>
<organism evidence="3 4">
    <name type="scientific">Savagea serpentis</name>
    <dbReference type="NCBI Taxonomy" id="2785297"/>
    <lineage>
        <taxon>Bacteria</taxon>
        <taxon>Bacillati</taxon>
        <taxon>Bacillota</taxon>
        <taxon>Bacilli</taxon>
        <taxon>Bacillales</taxon>
        <taxon>Caryophanaceae</taxon>
        <taxon>Savagea</taxon>
    </lineage>
</organism>
<evidence type="ECO:0000313" key="4">
    <source>
        <dbReference type="Proteomes" id="UP000622653"/>
    </source>
</evidence>
<keyword evidence="1" id="KW-0472">Membrane</keyword>
<gene>
    <name evidence="3" type="ORF">IRY55_09105</name>
</gene>
<keyword evidence="1" id="KW-0812">Transmembrane</keyword>
<dbReference type="Pfam" id="PF09922">
    <property type="entry name" value="LiaF-like_C"/>
    <property type="match status" value="1"/>
</dbReference>
<comment type="caution">
    <text evidence="3">The sequence shown here is derived from an EMBL/GenBank/DDBJ whole genome shotgun (WGS) entry which is preliminary data.</text>
</comment>
<dbReference type="NCBIfam" id="NF040535">
    <property type="entry name" value="LiaF_C_term"/>
    <property type="match status" value="1"/>
</dbReference>
<dbReference type="AlphaFoldDB" id="A0A8J7G3E9"/>
<evidence type="ECO:0000313" key="3">
    <source>
        <dbReference type="EMBL" id="MBF4501520.1"/>
    </source>
</evidence>
<feature type="domain" description="Cell wall-active antibiotics response LiaF-like C-terminal" evidence="2">
    <location>
        <begin position="112"/>
        <end position="227"/>
    </location>
</feature>
<accession>A0A8J7G3E9</accession>
<dbReference type="GO" id="GO:0016020">
    <property type="term" value="C:membrane"/>
    <property type="evidence" value="ECO:0007669"/>
    <property type="project" value="InterPro"/>
</dbReference>
<proteinExistence type="predicted"/>
<evidence type="ECO:0000259" key="2">
    <source>
        <dbReference type="Pfam" id="PF09922"/>
    </source>
</evidence>
<dbReference type="RefSeq" id="WP_194563001.1">
    <property type="nucleotide sequence ID" value="NZ_JADKPV010000004.1"/>
</dbReference>
<dbReference type="EMBL" id="JADKPV010000004">
    <property type="protein sequence ID" value="MBF4501520.1"/>
    <property type="molecule type" value="Genomic_DNA"/>
</dbReference>
<keyword evidence="1" id="KW-1133">Transmembrane helix</keyword>
<feature type="transmembrane region" description="Helical" evidence="1">
    <location>
        <begin position="58"/>
        <end position="80"/>
    </location>
</feature>
<dbReference type="PIRSF" id="PIRSF031509">
    <property type="entry name" value="Cell_wall_LiaF/YvqF"/>
    <property type="match status" value="1"/>
</dbReference>
<dbReference type="InterPro" id="IPR024425">
    <property type="entry name" value="LiaF-like_C"/>
</dbReference>
<dbReference type="InterPro" id="IPR016975">
    <property type="entry name" value="Cell_wall_LiaF"/>
</dbReference>
<feature type="transmembrane region" description="Helical" evidence="1">
    <location>
        <begin position="29"/>
        <end position="46"/>
    </location>
</feature>